<evidence type="ECO:0000259" key="1">
    <source>
        <dbReference type="Pfam" id="PF01261"/>
    </source>
</evidence>
<dbReference type="EMBL" id="FXYF01000001">
    <property type="protein sequence ID" value="SMX32100.1"/>
    <property type="molecule type" value="Genomic_DNA"/>
</dbReference>
<dbReference type="SUPFAM" id="SSF51658">
    <property type="entry name" value="Xylose isomerase-like"/>
    <property type="match status" value="1"/>
</dbReference>
<dbReference type="OrthoDB" id="9779184at2"/>
<dbReference type="InterPro" id="IPR036237">
    <property type="entry name" value="Xyl_isomerase-like_sf"/>
</dbReference>
<dbReference type="Proteomes" id="UP000207598">
    <property type="component" value="Unassembled WGS sequence"/>
</dbReference>
<gene>
    <name evidence="2" type="ORF">MAA8898_00145</name>
</gene>
<protein>
    <submittedName>
        <fullName evidence="2">Xylose isomerase-like TIM barrel</fullName>
    </submittedName>
</protein>
<feature type="domain" description="Xylose isomerase-like TIM barrel" evidence="1">
    <location>
        <begin position="21"/>
        <end position="284"/>
    </location>
</feature>
<keyword evidence="2" id="KW-0413">Isomerase</keyword>
<reference evidence="2 3" key="1">
    <citation type="submission" date="2017-05" db="EMBL/GenBank/DDBJ databases">
        <authorList>
            <person name="Song R."/>
            <person name="Chenine A.L."/>
            <person name="Ruprecht R.M."/>
        </authorList>
    </citation>
    <scope>NUCLEOTIDE SEQUENCE [LARGE SCALE GENOMIC DNA]</scope>
    <source>
        <strain evidence="2 3">CECT 8898</strain>
    </source>
</reference>
<sequence length="287" mass="31630">MKLGVICDGISRDLTHTLDVMDEFGITYAELQFVWDAEVGDHSPQQVREMDALLRGRGVPVCCLSRHIFAGMTKDNVPGDALHVRHMEALKRVIGMAQVLGSPLVRIMTPRKEQILWGSHGAEKWNVAHGAWDAMLPLIAPAVDLARAEGVTLVVETGNGTMVNSAWTARRLIDDLGARDVLKVLWDPANACWCHEACFPEGYEVLRDGYIGHVHIKDVMVDTPKATLEVRPMGQGQLAGQYPQLAEALRAEDYAGVVSFESVYHPGDGDFEAGFRQNVGLFREIFG</sequence>
<evidence type="ECO:0000313" key="3">
    <source>
        <dbReference type="Proteomes" id="UP000207598"/>
    </source>
</evidence>
<accession>A0A238JN53</accession>
<name>A0A238JN53_9RHOB</name>
<proteinExistence type="predicted"/>
<dbReference type="Pfam" id="PF01261">
    <property type="entry name" value="AP_endonuc_2"/>
    <property type="match status" value="1"/>
</dbReference>
<dbReference type="RefSeq" id="WP_094019047.1">
    <property type="nucleotide sequence ID" value="NZ_FXYF01000001.1"/>
</dbReference>
<dbReference type="GO" id="GO:0016853">
    <property type="term" value="F:isomerase activity"/>
    <property type="evidence" value="ECO:0007669"/>
    <property type="project" value="UniProtKB-KW"/>
</dbReference>
<dbReference type="AlphaFoldDB" id="A0A238JN53"/>
<organism evidence="2 3">
    <name type="scientific">Maliponia aquimaris</name>
    <dbReference type="NCBI Taxonomy" id="1673631"/>
    <lineage>
        <taxon>Bacteria</taxon>
        <taxon>Pseudomonadati</taxon>
        <taxon>Pseudomonadota</taxon>
        <taxon>Alphaproteobacteria</taxon>
        <taxon>Rhodobacterales</taxon>
        <taxon>Paracoccaceae</taxon>
        <taxon>Maliponia</taxon>
    </lineage>
</organism>
<dbReference type="InterPro" id="IPR013022">
    <property type="entry name" value="Xyl_isomerase-like_TIM-brl"/>
</dbReference>
<keyword evidence="3" id="KW-1185">Reference proteome</keyword>
<evidence type="ECO:0000313" key="2">
    <source>
        <dbReference type="EMBL" id="SMX32100.1"/>
    </source>
</evidence>
<dbReference type="PANTHER" id="PTHR12110">
    <property type="entry name" value="HYDROXYPYRUVATE ISOMERASE"/>
    <property type="match status" value="1"/>
</dbReference>
<dbReference type="InterPro" id="IPR050312">
    <property type="entry name" value="IolE/XylAMocC-like"/>
</dbReference>
<dbReference type="PANTHER" id="PTHR12110:SF41">
    <property type="entry name" value="INOSOSE DEHYDRATASE"/>
    <property type="match status" value="1"/>
</dbReference>
<dbReference type="Gene3D" id="3.20.20.150">
    <property type="entry name" value="Divalent-metal-dependent TIM barrel enzymes"/>
    <property type="match status" value="1"/>
</dbReference>